<dbReference type="Gene3D" id="3.40.50.300">
    <property type="entry name" value="P-loop containing nucleotide triphosphate hydrolases"/>
    <property type="match status" value="1"/>
</dbReference>
<dbReference type="PROSITE" id="PS50110">
    <property type="entry name" value="RESPONSE_REGULATORY"/>
    <property type="match status" value="1"/>
</dbReference>
<dbReference type="InterPro" id="IPR027417">
    <property type="entry name" value="P-loop_NTPase"/>
</dbReference>
<evidence type="ECO:0000256" key="3">
    <source>
        <dbReference type="ARBA" id="ARBA00022840"/>
    </source>
</evidence>
<dbReference type="SUPFAM" id="SSF52540">
    <property type="entry name" value="P-loop containing nucleoside triphosphate hydrolases"/>
    <property type="match status" value="1"/>
</dbReference>
<keyword evidence="8" id="KW-0597">Phosphoprotein</keyword>
<dbReference type="RefSeq" id="WP_068747873.1">
    <property type="nucleotide sequence ID" value="NZ_LOHZ01000023.1"/>
</dbReference>
<dbReference type="Gene3D" id="1.10.8.60">
    <property type="match status" value="1"/>
</dbReference>
<dbReference type="PROSITE" id="PS00688">
    <property type="entry name" value="SIGMA54_INTERACT_3"/>
    <property type="match status" value="1"/>
</dbReference>
<evidence type="ECO:0000259" key="9">
    <source>
        <dbReference type="PROSITE" id="PS50045"/>
    </source>
</evidence>
<feature type="modified residue" description="4-aspartylphosphate" evidence="8">
    <location>
        <position position="53"/>
    </location>
</feature>
<keyword evidence="4" id="KW-0805">Transcription regulation</keyword>
<evidence type="ECO:0000256" key="1">
    <source>
        <dbReference type="ARBA" id="ARBA00018672"/>
    </source>
</evidence>
<dbReference type="Proteomes" id="UP000075737">
    <property type="component" value="Unassembled WGS sequence"/>
</dbReference>
<dbReference type="PANTHER" id="PTHR32071:SF119">
    <property type="entry name" value="SIGMA L-DEPENDENT TRANSCRIPTIONAL REGULATOR YPLP-RELATED"/>
    <property type="match status" value="1"/>
</dbReference>
<organism evidence="11 12">
    <name type="scientific">Thermovenabulum gondwanense</name>
    <dbReference type="NCBI Taxonomy" id="520767"/>
    <lineage>
        <taxon>Bacteria</taxon>
        <taxon>Bacillati</taxon>
        <taxon>Bacillota</taxon>
        <taxon>Clostridia</taxon>
        <taxon>Thermosediminibacterales</taxon>
        <taxon>Thermosediminibacteraceae</taxon>
        <taxon>Thermovenabulum</taxon>
    </lineage>
</organism>
<dbReference type="SMART" id="SM00448">
    <property type="entry name" value="REC"/>
    <property type="match status" value="1"/>
</dbReference>
<dbReference type="Gene3D" id="1.10.10.60">
    <property type="entry name" value="Homeodomain-like"/>
    <property type="match status" value="1"/>
</dbReference>
<dbReference type="PROSITE" id="PS50045">
    <property type="entry name" value="SIGMA54_INTERACT_4"/>
    <property type="match status" value="1"/>
</dbReference>
<dbReference type="InterPro" id="IPR009057">
    <property type="entry name" value="Homeodomain-like_sf"/>
</dbReference>
<evidence type="ECO:0000256" key="2">
    <source>
        <dbReference type="ARBA" id="ARBA00022741"/>
    </source>
</evidence>
<dbReference type="STRING" id="520767.ATZ99_07100"/>
<dbReference type="InterPro" id="IPR025944">
    <property type="entry name" value="Sigma_54_int_dom_CS"/>
</dbReference>
<dbReference type="PANTHER" id="PTHR32071">
    <property type="entry name" value="TRANSCRIPTIONAL REGULATORY PROTEIN"/>
    <property type="match status" value="1"/>
</dbReference>
<sequence length="452" mass="52177">MEFKVLIVDDEKEFVEVYTLLLKQKGYKVKGVTSPIEAIDILNDEYYPLIMVDLVMPEMDGIEFLKKVKSRFGNSVEVIIVTGFGTIENAVNAIKLGAFSYYIKSSNPESLIYEIEKAKKIFELKEENFTLKSGLSEDDVLLKTTDPKMIEIYNIIDKVANSDCSVLITGESGTGKEVIAKYIHKKSKRSIMPFVPINCKAYPVTLLESELFGYEKGAFTGALACKEGKIEEANGGTLFIDEIGELDQEIQVKLLRVIETKTVERLGANKKKEIDFRLISATNRDLEKAIEEGNFRLDFYYRINTVSISLPPLRERKKDLPNFINFFIEKFSKKMNKFLDFNNDAFDLLMNYEYPGNIRELKNIIERIFVLCEENVSKDDVLRCFQSKNQNKIKDFAEKKEILTFEEAKENFEREYFKRLYEYTKGNLNAISKLSGLSRRQVFNKVKKFSLK</sequence>
<evidence type="ECO:0000256" key="7">
    <source>
        <dbReference type="ARBA" id="ARBA00024867"/>
    </source>
</evidence>
<dbReference type="EMBL" id="LOHZ01000023">
    <property type="protein sequence ID" value="KYO66893.1"/>
    <property type="molecule type" value="Genomic_DNA"/>
</dbReference>
<dbReference type="InterPro" id="IPR025943">
    <property type="entry name" value="Sigma_54_int_dom_ATP-bd_2"/>
</dbReference>
<evidence type="ECO:0000256" key="4">
    <source>
        <dbReference type="ARBA" id="ARBA00023015"/>
    </source>
</evidence>
<dbReference type="SUPFAM" id="SSF46689">
    <property type="entry name" value="Homeodomain-like"/>
    <property type="match status" value="1"/>
</dbReference>
<dbReference type="InterPro" id="IPR002078">
    <property type="entry name" value="Sigma_54_int"/>
</dbReference>
<accession>A0A162MPN5</accession>
<dbReference type="CDD" id="cd00156">
    <property type="entry name" value="REC"/>
    <property type="match status" value="1"/>
</dbReference>
<dbReference type="InterPro" id="IPR011006">
    <property type="entry name" value="CheY-like_superfamily"/>
</dbReference>
<gene>
    <name evidence="11" type="primary">zraR_2</name>
    <name evidence="11" type="ORF">ATZ99_07100</name>
</gene>
<dbReference type="SMART" id="SM00382">
    <property type="entry name" value="AAA"/>
    <property type="match status" value="1"/>
</dbReference>
<keyword evidence="12" id="KW-1185">Reference proteome</keyword>
<dbReference type="FunFam" id="3.40.50.300:FF:000006">
    <property type="entry name" value="DNA-binding transcriptional regulator NtrC"/>
    <property type="match status" value="1"/>
</dbReference>
<evidence type="ECO:0000256" key="5">
    <source>
        <dbReference type="ARBA" id="ARBA00023125"/>
    </source>
</evidence>
<dbReference type="SUPFAM" id="SSF52172">
    <property type="entry name" value="CheY-like"/>
    <property type="match status" value="1"/>
</dbReference>
<dbReference type="InterPro" id="IPR058031">
    <property type="entry name" value="AAA_lid_NorR"/>
</dbReference>
<dbReference type="GO" id="GO:0000160">
    <property type="term" value="P:phosphorelay signal transduction system"/>
    <property type="evidence" value="ECO:0007669"/>
    <property type="project" value="InterPro"/>
</dbReference>
<dbReference type="PROSITE" id="PS00676">
    <property type="entry name" value="SIGMA54_INTERACT_2"/>
    <property type="match status" value="1"/>
</dbReference>
<evidence type="ECO:0000256" key="8">
    <source>
        <dbReference type="PROSITE-ProRule" id="PRU00169"/>
    </source>
</evidence>
<dbReference type="OrthoDB" id="9803970at2"/>
<dbReference type="Pfam" id="PF00158">
    <property type="entry name" value="Sigma54_activat"/>
    <property type="match status" value="1"/>
</dbReference>
<evidence type="ECO:0000313" key="12">
    <source>
        <dbReference type="Proteomes" id="UP000075737"/>
    </source>
</evidence>
<dbReference type="GO" id="GO:0003677">
    <property type="term" value="F:DNA binding"/>
    <property type="evidence" value="ECO:0007669"/>
    <property type="project" value="UniProtKB-KW"/>
</dbReference>
<dbReference type="GO" id="GO:0005524">
    <property type="term" value="F:ATP binding"/>
    <property type="evidence" value="ECO:0007669"/>
    <property type="project" value="UniProtKB-KW"/>
</dbReference>
<dbReference type="AlphaFoldDB" id="A0A162MPN5"/>
<keyword evidence="6" id="KW-0804">Transcription</keyword>
<evidence type="ECO:0000313" key="11">
    <source>
        <dbReference type="EMBL" id="KYO66893.1"/>
    </source>
</evidence>
<evidence type="ECO:0000256" key="6">
    <source>
        <dbReference type="ARBA" id="ARBA00023163"/>
    </source>
</evidence>
<protein>
    <recommendedName>
        <fullName evidence="1">Stage 0 sporulation protein A homolog</fullName>
    </recommendedName>
</protein>
<dbReference type="CDD" id="cd00009">
    <property type="entry name" value="AAA"/>
    <property type="match status" value="1"/>
</dbReference>
<dbReference type="InterPro" id="IPR025662">
    <property type="entry name" value="Sigma_54_int_dom_ATP-bd_1"/>
</dbReference>
<dbReference type="InterPro" id="IPR003593">
    <property type="entry name" value="AAA+_ATPase"/>
</dbReference>
<keyword evidence="2" id="KW-0547">Nucleotide-binding</keyword>
<feature type="domain" description="Response regulatory" evidence="10">
    <location>
        <begin position="4"/>
        <end position="119"/>
    </location>
</feature>
<reference evidence="11 12" key="1">
    <citation type="submission" date="2015-12" db="EMBL/GenBank/DDBJ databases">
        <title>Draft genome of Thermovenabulum gondwanense isolated from a red thermophilic microbial mat colonisisng an outflow channel of a bore well.</title>
        <authorList>
            <person name="Patel B.K."/>
        </authorList>
    </citation>
    <scope>NUCLEOTIDE SEQUENCE [LARGE SCALE GENOMIC DNA]</scope>
    <source>
        <strain evidence="11 12">R270</strain>
    </source>
</reference>
<evidence type="ECO:0000259" key="10">
    <source>
        <dbReference type="PROSITE" id="PS50110"/>
    </source>
</evidence>
<dbReference type="Gene3D" id="3.40.50.2300">
    <property type="match status" value="1"/>
</dbReference>
<dbReference type="PROSITE" id="PS00675">
    <property type="entry name" value="SIGMA54_INTERACT_1"/>
    <property type="match status" value="1"/>
</dbReference>
<dbReference type="InterPro" id="IPR001789">
    <property type="entry name" value="Sig_transdc_resp-reg_receiver"/>
</dbReference>
<dbReference type="GO" id="GO:0006355">
    <property type="term" value="P:regulation of DNA-templated transcription"/>
    <property type="evidence" value="ECO:0007669"/>
    <property type="project" value="InterPro"/>
</dbReference>
<dbReference type="Pfam" id="PF00072">
    <property type="entry name" value="Response_reg"/>
    <property type="match status" value="1"/>
</dbReference>
<name>A0A162MPN5_9FIRM</name>
<proteinExistence type="predicted"/>
<comment type="function">
    <text evidence="7">May play the central regulatory role in sporulation. It may be an element of the effector pathway responsible for the activation of sporulation genes in response to nutritional stress. Spo0A may act in concert with spo0H (a sigma factor) to control the expression of some genes that are critical to the sporulation process.</text>
</comment>
<keyword evidence="5" id="KW-0238">DNA-binding</keyword>
<feature type="domain" description="Sigma-54 factor interaction" evidence="9">
    <location>
        <begin position="142"/>
        <end position="370"/>
    </location>
</feature>
<comment type="caution">
    <text evidence="11">The sequence shown here is derived from an EMBL/GenBank/DDBJ whole genome shotgun (WGS) entry which is preliminary data.</text>
</comment>
<keyword evidence="3" id="KW-0067">ATP-binding</keyword>
<dbReference type="Pfam" id="PF25601">
    <property type="entry name" value="AAA_lid_14"/>
    <property type="match status" value="1"/>
</dbReference>